<dbReference type="SUPFAM" id="SSF55874">
    <property type="entry name" value="ATPase domain of HSP90 chaperone/DNA topoisomerase II/histidine kinase"/>
    <property type="match status" value="1"/>
</dbReference>
<evidence type="ECO:0000256" key="4">
    <source>
        <dbReference type="ARBA" id="ARBA00022777"/>
    </source>
</evidence>
<accession>A0A645H006</accession>
<organism evidence="8">
    <name type="scientific">bioreactor metagenome</name>
    <dbReference type="NCBI Taxonomy" id="1076179"/>
    <lineage>
        <taxon>unclassified sequences</taxon>
        <taxon>metagenomes</taxon>
        <taxon>ecological metagenomes</taxon>
    </lineage>
</organism>
<evidence type="ECO:0000256" key="3">
    <source>
        <dbReference type="ARBA" id="ARBA00022741"/>
    </source>
</evidence>
<dbReference type="SMART" id="SM00387">
    <property type="entry name" value="HATPase_c"/>
    <property type="match status" value="1"/>
</dbReference>
<keyword evidence="1" id="KW-0597">Phosphoprotein</keyword>
<dbReference type="GO" id="GO:0004673">
    <property type="term" value="F:protein histidine kinase activity"/>
    <property type="evidence" value="ECO:0007669"/>
    <property type="project" value="UniProtKB-EC"/>
</dbReference>
<dbReference type="PANTHER" id="PTHR43065:SF10">
    <property type="entry name" value="PEROXIDE STRESS-ACTIVATED HISTIDINE KINASE MAK3"/>
    <property type="match status" value="1"/>
</dbReference>
<dbReference type="InterPro" id="IPR004358">
    <property type="entry name" value="Sig_transdc_His_kin-like_C"/>
</dbReference>
<evidence type="ECO:0000256" key="6">
    <source>
        <dbReference type="ARBA" id="ARBA00023012"/>
    </source>
</evidence>
<evidence type="ECO:0000313" key="8">
    <source>
        <dbReference type="EMBL" id="MPN31806.1"/>
    </source>
</evidence>
<dbReference type="EC" id="2.7.13.3" evidence="8"/>
<evidence type="ECO:0000256" key="5">
    <source>
        <dbReference type="ARBA" id="ARBA00022840"/>
    </source>
</evidence>
<sequence length="115" mass="12648">MNIMQNAMEAMPEEGVLTVKSWLNAEINMLVIAINDTGVGVASEMLPKIFEPFSTKLDRMGLGLPVAHRIVTEHGGFINISAGDGVGTKVHIYLPLFDDKIRHLSVVHQQILNLQ</sequence>
<evidence type="ECO:0000259" key="7">
    <source>
        <dbReference type="PROSITE" id="PS50109"/>
    </source>
</evidence>
<dbReference type="InterPro" id="IPR003594">
    <property type="entry name" value="HATPase_dom"/>
</dbReference>
<evidence type="ECO:0000256" key="1">
    <source>
        <dbReference type="ARBA" id="ARBA00022553"/>
    </source>
</evidence>
<dbReference type="AlphaFoldDB" id="A0A645H006"/>
<dbReference type="PRINTS" id="PR00344">
    <property type="entry name" value="BCTRLSENSOR"/>
</dbReference>
<protein>
    <submittedName>
        <fullName evidence="8">Sporulation kinase E</fullName>
        <ecNumber evidence="8">2.7.13.3</ecNumber>
    </submittedName>
</protein>
<dbReference type="InterPro" id="IPR036890">
    <property type="entry name" value="HATPase_C_sf"/>
</dbReference>
<proteinExistence type="predicted"/>
<dbReference type="Pfam" id="PF02518">
    <property type="entry name" value="HATPase_c"/>
    <property type="match status" value="1"/>
</dbReference>
<dbReference type="GO" id="GO:0000160">
    <property type="term" value="P:phosphorelay signal transduction system"/>
    <property type="evidence" value="ECO:0007669"/>
    <property type="project" value="UniProtKB-KW"/>
</dbReference>
<evidence type="ECO:0000256" key="2">
    <source>
        <dbReference type="ARBA" id="ARBA00022679"/>
    </source>
</evidence>
<keyword evidence="2 8" id="KW-0808">Transferase</keyword>
<dbReference type="Gene3D" id="3.30.565.10">
    <property type="entry name" value="Histidine kinase-like ATPase, C-terminal domain"/>
    <property type="match status" value="1"/>
</dbReference>
<reference evidence="8" key="1">
    <citation type="submission" date="2019-08" db="EMBL/GenBank/DDBJ databases">
        <authorList>
            <person name="Kucharzyk K."/>
            <person name="Murdoch R.W."/>
            <person name="Higgins S."/>
            <person name="Loffler F."/>
        </authorList>
    </citation>
    <scope>NUCLEOTIDE SEQUENCE</scope>
</reference>
<name>A0A645H006_9ZZZZ</name>
<keyword evidence="3" id="KW-0547">Nucleotide-binding</keyword>
<dbReference type="PROSITE" id="PS50109">
    <property type="entry name" value="HIS_KIN"/>
    <property type="match status" value="1"/>
</dbReference>
<comment type="caution">
    <text evidence="8">The sequence shown here is derived from an EMBL/GenBank/DDBJ whole genome shotgun (WGS) entry which is preliminary data.</text>
</comment>
<keyword evidence="4 8" id="KW-0418">Kinase</keyword>
<keyword evidence="5" id="KW-0067">ATP-binding</keyword>
<dbReference type="PANTHER" id="PTHR43065">
    <property type="entry name" value="SENSOR HISTIDINE KINASE"/>
    <property type="match status" value="1"/>
</dbReference>
<gene>
    <name evidence="8" type="primary">kinE_8</name>
    <name evidence="8" type="ORF">SDC9_179281</name>
</gene>
<feature type="domain" description="Histidine kinase" evidence="7">
    <location>
        <begin position="1"/>
        <end position="98"/>
    </location>
</feature>
<dbReference type="GO" id="GO:0005524">
    <property type="term" value="F:ATP binding"/>
    <property type="evidence" value="ECO:0007669"/>
    <property type="project" value="UniProtKB-KW"/>
</dbReference>
<dbReference type="EMBL" id="VSSQ01083504">
    <property type="protein sequence ID" value="MPN31806.1"/>
    <property type="molecule type" value="Genomic_DNA"/>
</dbReference>
<keyword evidence="6" id="KW-0902">Two-component regulatory system</keyword>
<dbReference type="InterPro" id="IPR005467">
    <property type="entry name" value="His_kinase_dom"/>
</dbReference>